<keyword evidence="5" id="KW-0269">Exonuclease</keyword>
<evidence type="ECO:0000256" key="6">
    <source>
        <dbReference type="NCBIfam" id="TIGR01280"/>
    </source>
</evidence>
<dbReference type="EMBL" id="MBUA01000012">
    <property type="protein sequence ID" value="MBC6491462.1"/>
    <property type="molecule type" value="Genomic_DNA"/>
</dbReference>
<protein>
    <recommendedName>
        <fullName evidence="6">Exodeoxyribonuclease VII small subunit</fullName>
        <ecNumber evidence="6">3.1.11.6</ecNumber>
    </recommendedName>
</protein>
<dbReference type="NCBIfam" id="TIGR01280">
    <property type="entry name" value="xseB"/>
    <property type="match status" value="1"/>
</dbReference>
<dbReference type="Pfam" id="PF02609">
    <property type="entry name" value="Exonuc_VII_S"/>
    <property type="match status" value="1"/>
</dbReference>
<keyword evidence="4" id="KW-0378">Hydrolase</keyword>
<evidence type="ECO:0000256" key="5">
    <source>
        <dbReference type="ARBA" id="ARBA00022839"/>
    </source>
</evidence>
<dbReference type="EC" id="3.1.11.6" evidence="6"/>
<keyword evidence="2" id="KW-0963">Cytoplasm</keyword>
<dbReference type="Gene3D" id="1.10.287.1040">
    <property type="entry name" value="Exonuclease VII, small subunit"/>
    <property type="match status" value="1"/>
</dbReference>
<reference evidence="7 8" key="1">
    <citation type="submission" date="2016-07" db="EMBL/GenBank/DDBJ databases">
        <title>Genome analysis of Flavihumibacter stibioxidans YS-17.</title>
        <authorList>
            <person name="Shi K."/>
            <person name="Han Y."/>
            <person name="Wang G."/>
        </authorList>
    </citation>
    <scope>NUCLEOTIDE SEQUENCE [LARGE SCALE GENOMIC DNA]</scope>
    <source>
        <strain evidence="7 8">YS-17</strain>
    </source>
</reference>
<keyword evidence="8" id="KW-1185">Reference proteome</keyword>
<evidence type="ECO:0000256" key="3">
    <source>
        <dbReference type="ARBA" id="ARBA00022722"/>
    </source>
</evidence>
<organism evidence="7 8">
    <name type="scientific">Flavihumibacter stibioxidans</name>
    <dbReference type="NCBI Taxonomy" id="1834163"/>
    <lineage>
        <taxon>Bacteria</taxon>
        <taxon>Pseudomonadati</taxon>
        <taxon>Bacteroidota</taxon>
        <taxon>Chitinophagia</taxon>
        <taxon>Chitinophagales</taxon>
        <taxon>Chitinophagaceae</taxon>
        <taxon>Flavihumibacter</taxon>
    </lineage>
</organism>
<proteinExistence type="inferred from homology"/>
<evidence type="ECO:0000256" key="4">
    <source>
        <dbReference type="ARBA" id="ARBA00022801"/>
    </source>
</evidence>
<comment type="caution">
    <text evidence="7">The sequence shown here is derived from an EMBL/GenBank/DDBJ whole genome shotgun (WGS) entry which is preliminary data.</text>
</comment>
<gene>
    <name evidence="7" type="ORF">BC349_10485</name>
</gene>
<keyword evidence="3" id="KW-0540">Nuclease</keyword>
<name>A0ABR7M937_9BACT</name>
<dbReference type="Proteomes" id="UP000765802">
    <property type="component" value="Unassembled WGS sequence"/>
</dbReference>
<evidence type="ECO:0000256" key="2">
    <source>
        <dbReference type="ARBA" id="ARBA00022490"/>
    </source>
</evidence>
<evidence type="ECO:0000313" key="8">
    <source>
        <dbReference type="Proteomes" id="UP000765802"/>
    </source>
</evidence>
<evidence type="ECO:0000256" key="1">
    <source>
        <dbReference type="ARBA" id="ARBA00009998"/>
    </source>
</evidence>
<comment type="similarity">
    <text evidence="1">Belongs to the XseB family.</text>
</comment>
<dbReference type="SUPFAM" id="SSF116842">
    <property type="entry name" value="XseB-like"/>
    <property type="match status" value="1"/>
</dbReference>
<evidence type="ECO:0000313" key="7">
    <source>
        <dbReference type="EMBL" id="MBC6491462.1"/>
    </source>
</evidence>
<sequence length="64" mass="7253">MENHLTYESAYAELQQIAADIENETITVDQLAEKVKRAALLIEYCQARLRSTEAEVSKIIGQLE</sequence>
<dbReference type="InterPro" id="IPR003761">
    <property type="entry name" value="Exonuc_VII_S"/>
</dbReference>
<accession>A0ABR7M937</accession>
<dbReference type="InterPro" id="IPR037004">
    <property type="entry name" value="Exonuc_VII_ssu_sf"/>
</dbReference>